<organism evidence="2 3">
    <name type="scientific">Lepeophtheirus salmonis</name>
    <name type="common">Salmon louse</name>
    <name type="synonym">Caligus salmonis</name>
    <dbReference type="NCBI Taxonomy" id="72036"/>
    <lineage>
        <taxon>Eukaryota</taxon>
        <taxon>Metazoa</taxon>
        <taxon>Ecdysozoa</taxon>
        <taxon>Arthropoda</taxon>
        <taxon>Crustacea</taxon>
        <taxon>Multicrustacea</taxon>
        <taxon>Hexanauplia</taxon>
        <taxon>Copepoda</taxon>
        <taxon>Siphonostomatoida</taxon>
        <taxon>Caligidae</taxon>
        <taxon>Lepeophtheirus</taxon>
    </lineage>
</organism>
<reference evidence="2" key="1">
    <citation type="submission" date="2021-02" db="EMBL/GenBank/DDBJ databases">
        <authorList>
            <person name="Bekaert M."/>
        </authorList>
    </citation>
    <scope>NUCLEOTIDE SEQUENCE</scope>
    <source>
        <strain evidence="2">IoA-00</strain>
    </source>
</reference>
<dbReference type="InterPro" id="IPR018289">
    <property type="entry name" value="MULE_transposase_dom"/>
</dbReference>
<dbReference type="Proteomes" id="UP000675881">
    <property type="component" value="Chromosome 2"/>
</dbReference>
<feature type="domain" description="MULE transposase" evidence="1">
    <location>
        <begin position="153"/>
        <end position="220"/>
    </location>
</feature>
<dbReference type="Pfam" id="PF10551">
    <property type="entry name" value="MULE"/>
    <property type="match status" value="1"/>
</dbReference>
<evidence type="ECO:0000313" key="3">
    <source>
        <dbReference type="Proteomes" id="UP000675881"/>
    </source>
</evidence>
<evidence type="ECO:0000259" key="1">
    <source>
        <dbReference type="Pfam" id="PF10551"/>
    </source>
</evidence>
<dbReference type="EMBL" id="HG994581">
    <property type="protein sequence ID" value="CAF2864651.1"/>
    <property type="molecule type" value="Genomic_DNA"/>
</dbReference>
<evidence type="ECO:0000313" key="2">
    <source>
        <dbReference type="EMBL" id="CAF2864651.1"/>
    </source>
</evidence>
<name>A0A7R8H4R8_LEPSM</name>
<dbReference type="AlphaFoldDB" id="A0A7R8H4R8"/>
<dbReference type="OrthoDB" id="6347550at2759"/>
<gene>
    <name evidence="2" type="ORF">LSAA_6511</name>
</gene>
<proteinExistence type="predicted"/>
<sequence>MDVPECGRKVHRNMPQSDIIWSGVTGKAIYTTHHWKHLQLEVRPNNLSPQKNCRNSWFCFISVCKTQFLNIPPSANTRTIIRSKELRNQRPQTFPPVPSSHLEIRVEGEWTLSSKRDLFLFYDNGPLSIARNLVFGTYSGLEYMCKASTWMMDAFALLQNKTQNIYKELFDAVSNNCQGLNFMPDPVTVILDFKQAAIQAIRISLGPEVQIQGCFYHLTQSNWRNVQERGLNR</sequence>
<accession>A0A7R8H4R8</accession>
<protein>
    <submittedName>
        <fullName evidence="2">(salmon louse) hypothetical protein</fullName>
    </submittedName>
</protein>
<keyword evidence="3" id="KW-1185">Reference proteome</keyword>